<reference evidence="1" key="1">
    <citation type="journal article" date="2020" name="Stud. Mycol.">
        <title>101 Dothideomycetes genomes: a test case for predicting lifestyles and emergence of pathogens.</title>
        <authorList>
            <person name="Haridas S."/>
            <person name="Albert R."/>
            <person name="Binder M."/>
            <person name="Bloem J."/>
            <person name="Labutti K."/>
            <person name="Salamov A."/>
            <person name="Andreopoulos B."/>
            <person name="Baker S."/>
            <person name="Barry K."/>
            <person name="Bills G."/>
            <person name="Bluhm B."/>
            <person name="Cannon C."/>
            <person name="Castanera R."/>
            <person name="Culley D."/>
            <person name="Daum C."/>
            <person name="Ezra D."/>
            <person name="Gonzalez J."/>
            <person name="Henrissat B."/>
            <person name="Kuo A."/>
            <person name="Liang C."/>
            <person name="Lipzen A."/>
            <person name="Lutzoni F."/>
            <person name="Magnuson J."/>
            <person name="Mondo S."/>
            <person name="Nolan M."/>
            <person name="Ohm R."/>
            <person name="Pangilinan J."/>
            <person name="Park H.-J."/>
            <person name="Ramirez L."/>
            <person name="Alfaro M."/>
            <person name="Sun H."/>
            <person name="Tritt A."/>
            <person name="Yoshinaga Y."/>
            <person name="Zwiers L.-H."/>
            <person name="Turgeon B."/>
            <person name="Goodwin S."/>
            <person name="Spatafora J."/>
            <person name="Crous P."/>
            <person name="Grigoriev I."/>
        </authorList>
    </citation>
    <scope>NUCLEOTIDE SEQUENCE</scope>
    <source>
        <strain evidence="1">CBS 473.64</strain>
    </source>
</reference>
<dbReference type="Proteomes" id="UP000799753">
    <property type="component" value="Unassembled WGS sequence"/>
</dbReference>
<protein>
    <submittedName>
        <fullName evidence="1">Uncharacterized protein</fullName>
    </submittedName>
</protein>
<accession>A0A6A6SDZ0</accession>
<dbReference type="EMBL" id="MU006776">
    <property type="protein sequence ID" value="KAF2646056.1"/>
    <property type="molecule type" value="Genomic_DNA"/>
</dbReference>
<name>A0A6A6SDZ0_9PLEO</name>
<gene>
    <name evidence="1" type="ORF">P280DRAFT_464323</name>
</gene>
<dbReference type="OrthoDB" id="3783451at2759"/>
<proteinExistence type="predicted"/>
<evidence type="ECO:0000313" key="2">
    <source>
        <dbReference type="Proteomes" id="UP000799753"/>
    </source>
</evidence>
<dbReference type="AlphaFoldDB" id="A0A6A6SDZ0"/>
<evidence type="ECO:0000313" key="1">
    <source>
        <dbReference type="EMBL" id="KAF2646056.1"/>
    </source>
</evidence>
<sequence>MAPPRLTDLSRHIRQDIFHRLRWNTLDALDNIEITTKRHGEEAFEPLFDSPYANESMAQPPLSHVKVRVAELLSKQTYDFQYEPPPELSIDNHDDSPITMKQFVTEVHAYLSKNIDEIKTAKGDLYGEMVTLEDGRTFRQIVYGRPYLPPDIGIFFRRIFACESDGDVKIRVFLYAEGESARPVDTFWSLRLRDAHTAEQERQGY</sequence>
<keyword evidence="2" id="KW-1185">Reference proteome</keyword>
<organism evidence="1 2">
    <name type="scientific">Massarina eburnea CBS 473.64</name>
    <dbReference type="NCBI Taxonomy" id="1395130"/>
    <lineage>
        <taxon>Eukaryota</taxon>
        <taxon>Fungi</taxon>
        <taxon>Dikarya</taxon>
        <taxon>Ascomycota</taxon>
        <taxon>Pezizomycotina</taxon>
        <taxon>Dothideomycetes</taxon>
        <taxon>Pleosporomycetidae</taxon>
        <taxon>Pleosporales</taxon>
        <taxon>Massarineae</taxon>
        <taxon>Massarinaceae</taxon>
        <taxon>Massarina</taxon>
    </lineage>
</organism>